<dbReference type="OrthoDB" id="10513009at2759"/>
<dbReference type="Proteomes" id="UP000186817">
    <property type="component" value="Unassembled WGS sequence"/>
</dbReference>
<feature type="region of interest" description="Disordered" evidence="1">
    <location>
        <begin position="100"/>
        <end position="233"/>
    </location>
</feature>
<feature type="compositionally biased region" description="Basic and acidic residues" evidence="1">
    <location>
        <begin position="115"/>
        <end position="133"/>
    </location>
</feature>
<evidence type="ECO:0000313" key="4">
    <source>
        <dbReference type="Proteomes" id="UP000186817"/>
    </source>
</evidence>
<organism evidence="3 4">
    <name type="scientific">Symbiodinium microadriaticum</name>
    <name type="common">Dinoflagellate</name>
    <name type="synonym">Zooxanthella microadriatica</name>
    <dbReference type="NCBI Taxonomy" id="2951"/>
    <lineage>
        <taxon>Eukaryota</taxon>
        <taxon>Sar</taxon>
        <taxon>Alveolata</taxon>
        <taxon>Dinophyceae</taxon>
        <taxon>Suessiales</taxon>
        <taxon>Symbiodiniaceae</taxon>
        <taxon>Symbiodinium</taxon>
    </lineage>
</organism>
<accession>A0A1Q9E5P8</accession>
<dbReference type="Gene3D" id="1.10.150.50">
    <property type="entry name" value="Transcription Factor, Ets-1"/>
    <property type="match status" value="1"/>
</dbReference>
<name>A0A1Q9E5P8_SYMMI</name>
<dbReference type="InterPro" id="IPR001660">
    <property type="entry name" value="SAM"/>
</dbReference>
<feature type="compositionally biased region" description="Basic and acidic residues" evidence="1">
    <location>
        <begin position="209"/>
        <end position="226"/>
    </location>
</feature>
<dbReference type="PROSITE" id="PS50105">
    <property type="entry name" value="SAM_DOMAIN"/>
    <property type="match status" value="1"/>
</dbReference>
<feature type="compositionally biased region" description="Pro residues" evidence="1">
    <location>
        <begin position="141"/>
        <end position="153"/>
    </location>
</feature>
<feature type="region of interest" description="Disordered" evidence="1">
    <location>
        <begin position="413"/>
        <end position="461"/>
    </location>
</feature>
<dbReference type="InterPro" id="IPR013761">
    <property type="entry name" value="SAM/pointed_sf"/>
</dbReference>
<dbReference type="Pfam" id="PF07647">
    <property type="entry name" value="SAM_2"/>
    <property type="match status" value="1"/>
</dbReference>
<evidence type="ECO:0000313" key="3">
    <source>
        <dbReference type="EMBL" id="OLQ02745.1"/>
    </source>
</evidence>
<dbReference type="AlphaFoldDB" id="A0A1Q9E5P8"/>
<dbReference type="SUPFAM" id="SSF47769">
    <property type="entry name" value="SAM/Pointed domain"/>
    <property type="match status" value="1"/>
</dbReference>
<feature type="compositionally biased region" description="Basic and acidic residues" evidence="1">
    <location>
        <begin position="442"/>
        <end position="451"/>
    </location>
</feature>
<reference evidence="3 4" key="1">
    <citation type="submission" date="2016-02" db="EMBL/GenBank/DDBJ databases">
        <title>Genome analysis of coral dinoflagellate symbionts highlights evolutionary adaptations to a symbiotic lifestyle.</title>
        <authorList>
            <person name="Aranda M."/>
            <person name="Li Y."/>
            <person name="Liew Y.J."/>
            <person name="Baumgarten S."/>
            <person name="Simakov O."/>
            <person name="Wilson M."/>
            <person name="Piel J."/>
            <person name="Ashoor H."/>
            <person name="Bougouffa S."/>
            <person name="Bajic V.B."/>
            <person name="Ryu T."/>
            <person name="Ravasi T."/>
            <person name="Bayer T."/>
            <person name="Micklem G."/>
            <person name="Kim H."/>
            <person name="Bhak J."/>
            <person name="Lajeunesse T.C."/>
            <person name="Voolstra C.R."/>
        </authorList>
    </citation>
    <scope>NUCLEOTIDE SEQUENCE [LARGE SCALE GENOMIC DNA]</scope>
    <source>
        <strain evidence="3 4">CCMP2467</strain>
    </source>
</reference>
<sequence>MGGSDRRPSAVSEVWDPNHERSEEELTDNSEAEPERAPEHREPARSKESLQGDLKVLKTRSNKSVAFEEPGTEPISLEDEAADAVEDKVTRREVIQALLQGGQIKPPGSAQQDLDGDRELTWNDDEAQARAERLASQGEPKTPPVSPVSPRSPRPAGQLDYEEARIVEDDTLTVKALRRGLAQRSQSLPPRAVATRGREAGDQGVPSPRGREGRSLSRPPQREDPSPQRAVRPLSAWSVEDVAQWAQEVAGFPSEIAELLRAQAVNGLVLGSLTEQDLEVLGISKFGWRRQLTLLARTQDVKEPPPIFAPQAVRQLQPNPMVRPPGMPAQVIPAACPFQQRPMPHFVQPVLAAPAPPSFPQVPGKSLALAPQSAPLLPRQTLFARHASPPPGRLLVTRQTLPAQLPAWLTQARALPSSPRRTATPLRFASGQDSIAEGSVASRERDIELKPETPTGYQGTR</sequence>
<comment type="caution">
    <text evidence="3">The sequence shown here is derived from an EMBL/GenBank/DDBJ whole genome shotgun (WGS) entry which is preliminary data.</text>
</comment>
<evidence type="ECO:0000259" key="2">
    <source>
        <dbReference type="PROSITE" id="PS50105"/>
    </source>
</evidence>
<dbReference type="EMBL" id="LSRX01000255">
    <property type="protein sequence ID" value="OLQ02745.1"/>
    <property type="molecule type" value="Genomic_DNA"/>
</dbReference>
<protein>
    <recommendedName>
        <fullName evidence="2">SAM domain-containing protein</fullName>
    </recommendedName>
</protein>
<gene>
    <name evidence="3" type="ORF">AK812_SmicGene14378</name>
</gene>
<keyword evidence="4" id="KW-1185">Reference proteome</keyword>
<evidence type="ECO:0000256" key="1">
    <source>
        <dbReference type="SAM" id="MobiDB-lite"/>
    </source>
</evidence>
<feature type="domain" description="SAM" evidence="2">
    <location>
        <begin position="237"/>
        <end position="292"/>
    </location>
</feature>
<feature type="compositionally biased region" description="Basic and acidic residues" evidence="1">
    <location>
        <begin position="33"/>
        <end position="50"/>
    </location>
</feature>
<feature type="region of interest" description="Disordered" evidence="1">
    <location>
        <begin position="1"/>
        <end position="84"/>
    </location>
</feature>
<proteinExistence type="predicted"/>